<comment type="caution">
    <text evidence="4">The sequence shown here is derived from an EMBL/GenBank/DDBJ whole genome shotgun (WGS) entry which is preliminary data.</text>
</comment>
<dbReference type="InterPro" id="IPR007730">
    <property type="entry name" value="SPOR-like_dom"/>
</dbReference>
<evidence type="ECO:0000256" key="1">
    <source>
        <dbReference type="SAM" id="MobiDB-lite"/>
    </source>
</evidence>
<dbReference type="Pfam" id="PF05036">
    <property type="entry name" value="SPOR"/>
    <property type="match status" value="1"/>
</dbReference>
<feature type="domain" description="SPOR" evidence="3">
    <location>
        <begin position="68"/>
        <end position="143"/>
    </location>
</feature>
<sequence>MDMSMAVKPKRPFVKLLSFALLTVPVFSSSVHAQEFLCDAIQVSATELPQLDQACPIGEGLWGKQKPKGQSSQFWIQCGVYSKPLSLDKAKNLYKHISKDVWLKPEGKTYRCLLGPYKQFSVASSELKQVQKEPGYKEAFIREIVRGAPAKPLKSESKSNPQKSPSKPAPVATPKPKPEVARAATVLPAVVAPSVDMAKSSPKKKLETEVSVRLATTINGVEYQVPYLMFSDDQFYMEHDLPWNRMSYERAYKTCYRQGMRLASADEWQALLDSGVMAKDKWPMHLPYWGAQKTGLFYSGKVNQLKGSSLLNVMCVK</sequence>
<dbReference type="STRING" id="379097.SE23_09485"/>
<feature type="chain" id="PRO_5002022318" evidence="2">
    <location>
        <begin position="34"/>
        <end position="317"/>
    </location>
</feature>
<proteinExistence type="predicted"/>
<dbReference type="SUPFAM" id="SSF110997">
    <property type="entry name" value="Sporulation related repeat"/>
    <property type="match status" value="1"/>
</dbReference>
<evidence type="ECO:0000313" key="4">
    <source>
        <dbReference type="EMBL" id="KGY07436.1"/>
    </source>
</evidence>
<protein>
    <submittedName>
        <fullName evidence="4">Sporulation protein</fullName>
    </submittedName>
</protein>
<dbReference type="GO" id="GO:0042834">
    <property type="term" value="F:peptidoglycan binding"/>
    <property type="evidence" value="ECO:0007669"/>
    <property type="project" value="InterPro"/>
</dbReference>
<accession>A0A0A5HV92</accession>
<dbReference type="PROSITE" id="PS51724">
    <property type="entry name" value="SPOR"/>
    <property type="match status" value="1"/>
</dbReference>
<dbReference type="AlphaFoldDB" id="A0A0A5HV92"/>
<feature type="signal peptide" evidence="2">
    <location>
        <begin position="1"/>
        <end position="33"/>
    </location>
</feature>
<evidence type="ECO:0000259" key="3">
    <source>
        <dbReference type="PROSITE" id="PS51724"/>
    </source>
</evidence>
<dbReference type="Proteomes" id="UP000030451">
    <property type="component" value="Unassembled WGS sequence"/>
</dbReference>
<dbReference type="InterPro" id="IPR036680">
    <property type="entry name" value="SPOR-like_sf"/>
</dbReference>
<name>A0A0A5HV92_PHOS4</name>
<gene>
    <name evidence="4" type="ORF">NM06_17430</name>
</gene>
<evidence type="ECO:0000256" key="2">
    <source>
        <dbReference type="SAM" id="SignalP"/>
    </source>
</evidence>
<dbReference type="EMBL" id="JRWP01000045">
    <property type="protein sequence ID" value="KGY07436.1"/>
    <property type="molecule type" value="Genomic_DNA"/>
</dbReference>
<reference evidence="4 5" key="1">
    <citation type="submission" date="2014-10" db="EMBL/GenBank/DDBJ databases">
        <title>Genome sequencing of Vibrio sinaloensis T08.</title>
        <authorList>
            <person name="Chan K.-G."/>
            <person name="Mohamad N.I."/>
        </authorList>
    </citation>
    <scope>NUCLEOTIDE SEQUENCE [LARGE SCALE GENOMIC DNA]</scope>
    <source>
        <strain evidence="4 5">T08</strain>
    </source>
</reference>
<feature type="region of interest" description="Disordered" evidence="1">
    <location>
        <begin position="151"/>
        <end position="178"/>
    </location>
</feature>
<evidence type="ECO:0000313" key="5">
    <source>
        <dbReference type="Proteomes" id="UP000030451"/>
    </source>
</evidence>
<keyword evidence="2" id="KW-0732">Signal</keyword>
<organism evidence="4 5">
    <name type="scientific">Photobacterium sp. (strain ATCC 43367)</name>
    <dbReference type="NCBI Taxonomy" id="379097"/>
    <lineage>
        <taxon>Bacteria</taxon>
        <taxon>Pseudomonadati</taxon>
        <taxon>Pseudomonadota</taxon>
        <taxon>Gammaproteobacteria</taxon>
        <taxon>Vibrionales</taxon>
        <taxon>Vibrionaceae</taxon>
        <taxon>Vibrio</taxon>
        <taxon>Vibrio oreintalis group</taxon>
    </lineage>
</organism>